<evidence type="ECO:0000313" key="3">
    <source>
        <dbReference type="EMBL" id="CUS02583.2"/>
    </source>
</evidence>
<dbReference type="OrthoDB" id="9803061at2"/>
<dbReference type="PANTHER" id="PTHR43000">
    <property type="entry name" value="DTDP-D-GLUCOSE 4,6-DEHYDRATASE-RELATED"/>
    <property type="match status" value="1"/>
</dbReference>
<dbReference type="InterPro" id="IPR036291">
    <property type="entry name" value="NAD(P)-bd_dom_sf"/>
</dbReference>
<sequence length="335" mass="37926">MPTVPTDHLTFFNGKRVLITGGLGFIGSNIAHRLLGLGAEVLIVDSLIPEYGGNVFNVTGLEDQVRINIADIRDEHGLRYLVQGQDIIFNLAGQVSHTDSMIDPYTDLEINARSQLSLLEACRHGNPATKVVFASTRQIYGRPEYLPVDERHPLQPADVNGINKLAGEWYHMVYHDVYGLRTVSLRLTNTYGPRMRIRDARQTFIGWWFRQLLEGRELQIFGDGLQVRDFNYIDDVVEALLMVAAHDVADGQIYNLGGDEPINLINLARLMIEVNGGGSFALTPFPADRKRIDIGDFYGDYRKIRSKLGWRPLVGLRDGLTRTMDYFRDHLEHYV</sequence>
<dbReference type="AlphaFoldDB" id="A0A161KA96"/>
<dbReference type="EMBL" id="LN890655">
    <property type="protein sequence ID" value="CUS02583.2"/>
    <property type="molecule type" value="Genomic_DNA"/>
</dbReference>
<dbReference type="Gene3D" id="3.90.25.10">
    <property type="entry name" value="UDP-galactose 4-epimerase, domain 1"/>
    <property type="match status" value="1"/>
</dbReference>
<reference evidence="3" key="1">
    <citation type="submission" date="2016-01" db="EMBL/GenBank/DDBJ databases">
        <authorList>
            <person name="Mcilroy J.S."/>
            <person name="Karst M S."/>
            <person name="Albertsen M."/>
        </authorList>
    </citation>
    <scope>NUCLEOTIDE SEQUENCE</scope>
    <source>
        <strain evidence="3">Cfx-K</strain>
    </source>
</reference>
<dbReference type="RefSeq" id="WP_095042181.1">
    <property type="nucleotide sequence ID" value="NZ_LN890655.1"/>
</dbReference>
<evidence type="ECO:0000313" key="4">
    <source>
        <dbReference type="Proteomes" id="UP000215027"/>
    </source>
</evidence>
<comment type="similarity">
    <text evidence="1">Belongs to the NAD(P)-dependent epimerase/dehydratase family.</text>
</comment>
<evidence type="ECO:0000259" key="2">
    <source>
        <dbReference type="Pfam" id="PF01370"/>
    </source>
</evidence>
<dbReference type="InterPro" id="IPR001509">
    <property type="entry name" value="Epimerase_deHydtase"/>
</dbReference>
<dbReference type="SUPFAM" id="SSF51735">
    <property type="entry name" value="NAD(P)-binding Rossmann-fold domains"/>
    <property type="match status" value="1"/>
</dbReference>
<accession>A0A161KA96</accession>
<keyword evidence="4" id="KW-1185">Reference proteome</keyword>
<proteinExistence type="inferred from homology"/>
<name>A0A161KA96_9CHLR</name>
<dbReference type="Pfam" id="PF01370">
    <property type="entry name" value="Epimerase"/>
    <property type="match status" value="1"/>
</dbReference>
<feature type="domain" description="NAD-dependent epimerase/dehydratase" evidence="2">
    <location>
        <begin position="17"/>
        <end position="257"/>
    </location>
</feature>
<dbReference type="KEGG" id="pbf:CFX0092_A0705"/>
<dbReference type="Gene3D" id="3.40.50.720">
    <property type="entry name" value="NAD(P)-binding Rossmann-like Domain"/>
    <property type="match status" value="1"/>
</dbReference>
<organism evidence="3 4">
    <name type="scientific">Candidatus Promineifilum breve</name>
    <dbReference type="NCBI Taxonomy" id="1806508"/>
    <lineage>
        <taxon>Bacteria</taxon>
        <taxon>Bacillati</taxon>
        <taxon>Chloroflexota</taxon>
        <taxon>Ardenticatenia</taxon>
        <taxon>Candidatus Promineifilales</taxon>
        <taxon>Candidatus Promineifilaceae</taxon>
        <taxon>Candidatus Promineifilum</taxon>
    </lineage>
</organism>
<protein>
    <submittedName>
        <fullName evidence="3">NAD-dependent epimerase/dehydratase</fullName>
    </submittedName>
</protein>
<evidence type="ECO:0000256" key="1">
    <source>
        <dbReference type="ARBA" id="ARBA00007637"/>
    </source>
</evidence>
<dbReference type="PRINTS" id="PR01713">
    <property type="entry name" value="NUCEPIMERASE"/>
</dbReference>
<dbReference type="Proteomes" id="UP000215027">
    <property type="component" value="Chromosome I"/>
</dbReference>
<gene>
    <name evidence="3" type="ORF">CFX0092_A0705</name>
</gene>